<organism evidence="2 3">
    <name type="scientific">Plakobranchus ocellatus</name>
    <dbReference type="NCBI Taxonomy" id="259542"/>
    <lineage>
        <taxon>Eukaryota</taxon>
        <taxon>Metazoa</taxon>
        <taxon>Spiralia</taxon>
        <taxon>Lophotrochozoa</taxon>
        <taxon>Mollusca</taxon>
        <taxon>Gastropoda</taxon>
        <taxon>Heterobranchia</taxon>
        <taxon>Euthyneura</taxon>
        <taxon>Panpulmonata</taxon>
        <taxon>Sacoglossa</taxon>
        <taxon>Placobranchoidea</taxon>
        <taxon>Plakobranchidae</taxon>
        <taxon>Plakobranchus</taxon>
    </lineage>
</organism>
<evidence type="ECO:0000256" key="1">
    <source>
        <dbReference type="SAM" id="MobiDB-lite"/>
    </source>
</evidence>
<feature type="region of interest" description="Disordered" evidence="1">
    <location>
        <begin position="109"/>
        <end position="160"/>
    </location>
</feature>
<name>A0AAV4CM75_9GAST</name>
<reference evidence="2 3" key="1">
    <citation type="journal article" date="2021" name="Elife">
        <title>Chloroplast acquisition without the gene transfer in kleptoplastic sea slugs, Plakobranchus ocellatus.</title>
        <authorList>
            <person name="Maeda T."/>
            <person name="Takahashi S."/>
            <person name="Yoshida T."/>
            <person name="Shimamura S."/>
            <person name="Takaki Y."/>
            <person name="Nagai Y."/>
            <person name="Toyoda A."/>
            <person name="Suzuki Y."/>
            <person name="Arimoto A."/>
            <person name="Ishii H."/>
            <person name="Satoh N."/>
            <person name="Nishiyama T."/>
            <person name="Hasebe M."/>
            <person name="Maruyama T."/>
            <person name="Minagawa J."/>
            <person name="Obokata J."/>
            <person name="Shigenobu S."/>
        </authorList>
    </citation>
    <scope>NUCLEOTIDE SEQUENCE [LARGE SCALE GENOMIC DNA]</scope>
</reference>
<keyword evidence="3" id="KW-1185">Reference proteome</keyword>
<dbReference type="Proteomes" id="UP000735302">
    <property type="component" value="Unassembled WGS sequence"/>
</dbReference>
<comment type="caution">
    <text evidence="2">The sequence shown here is derived from an EMBL/GenBank/DDBJ whole genome shotgun (WGS) entry which is preliminary data.</text>
</comment>
<evidence type="ECO:0000313" key="3">
    <source>
        <dbReference type="Proteomes" id="UP000735302"/>
    </source>
</evidence>
<protein>
    <submittedName>
        <fullName evidence="2">Uncharacterized protein</fullName>
    </submittedName>
</protein>
<sequence>MANPQQGDIRLSGPPSGHDAGGGARTRDRKVRAHLSADSLAIDGRIGEDWRSEQVSQVVCLVSPSGSWTSQCPVNSISSHDLFVACITLLDLSAFCCLESNAQLPVTSNITSPQQGDLRFSGRPSGQGEGGARTRDRRVPCRADSLSTLPPKPLEIRMKR</sequence>
<feature type="region of interest" description="Disordered" evidence="1">
    <location>
        <begin position="1"/>
        <end position="30"/>
    </location>
</feature>
<proteinExistence type="predicted"/>
<dbReference type="AlphaFoldDB" id="A0AAV4CM75"/>
<dbReference type="EMBL" id="BLXT01006630">
    <property type="protein sequence ID" value="GFO32454.1"/>
    <property type="molecule type" value="Genomic_DNA"/>
</dbReference>
<gene>
    <name evidence="2" type="ORF">PoB_005895900</name>
</gene>
<evidence type="ECO:0000313" key="2">
    <source>
        <dbReference type="EMBL" id="GFO32454.1"/>
    </source>
</evidence>
<accession>A0AAV4CM75</accession>
<feature type="compositionally biased region" description="Basic and acidic residues" evidence="1">
    <location>
        <begin position="132"/>
        <end position="141"/>
    </location>
</feature>